<evidence type="ECO:0000256" key="1">
    <source>
        <dbReference type="ARBA" id="ARBA00023002"/>
    </source>
</evidence>
<dbReference type="SUPFAM" id="SSF53720">
    <property type="entry name" value="ALDH-like"/>
    <property type="match status" value="1"/>
</dbReference>
<reference evidence="2 3" key="1">
    <citation type="submission" date="2018-12" db="EMBL/GenBank/DDBJ databases">
        <authorList>
            <consortium name="Pathogen Informatics"/>
        </authorList>
    </citation>
    <scope>NUCLEOTIDE SEQUENCE [LARGE SCALE GENOMIC DNA]</scope>
    <source>
        <strain evidence="2 3">NCTC8184</strain>
    </source>
</reference>
<dbReference type="InterPro" id="IPR016162">
    <property type="entry name" value="Ald_DH_N"/>
</dbReference>
<dbReference type="InterPro" id="IPR016161">
    <property type="entry name" value="Ald_DH/histidinol_DH"/>
</dbReference>
<evidence type="ECO:0000313" key="2">
    <source>
        <dbReference type="EMBL" id="VED66125.1"/>
    </source>
</evidence>
<dbReference type="EC" id="1.2.1.41" evidence="2"/>
<protein>
    <submittedName>
        <fullName evidence="2">Gamma-glutamyl phosphate reductase</fullName>
        <ecNumber evidence="2">1.2.1.41</ecNumber>
    </submittedName>
</protein>
<accession>A0AB38VRB7</accession>
<keyword evidence="1 2" id="KW-0560">Oxidoreductase</keyword>
<evidence type="ECO:0000313" key="3">
    <source>
        <dbReference type="Proteomes" id="UP000268870"/>
    </source>
</evidence>
<organism evidence="2 3">
    <name type="scientific">Streptococcus agalactiae</name>
    <dbReference type="NCBI Taxonomy" id="1311"/>
    <lineage>
        <taxon>Bacteria</taxon>
        <taxon>Bacillati</taxon>
        <taxon>Bacillota</taxon>
        <taxon>Bacilli</taxon>
        <taxon>Lactobacillales</taxon>
        <taxon>Streptococcaceae</taxon>
        <taxon>Streptococcus</taxon>
    </lineage>
</organism>
<proteinExistence type="predicted"/>
<dbReference type="GO" id="GO:0004350">
    <property type="term" value="F:glutamate-5-semialdehyde dehydrogenase activity"/>
    <property type="evidence" value="ECO:0007669"/>
    <property type="project" value="UniProtKB-EC"/>
</dbReference>
<dbReference type="Gene3D" id="3.40.605.10">
    <property type="entry name" value="Aldehyde Dehydrogenase, Chain A, domain 1"/>
    <property type="match status" value="1"/>
</dbReference>
<dbReference type="EMBL" id="LR134265">
    <property type="protein sequence ID" value="VED66125.1"/>
    <property type="molecule type" value="Genomic_DNA"/>
</dbReference>
<dbReference type="AlphaFoldDB" id="A0AB38VRB7"/>
<dbReference type="PANTHER" id="PTHR11063:SF8">
    <property type="entry name" value="DELTA-1-PYRROLINE-5-CARBOXYLATE SYNTHASE"/>
    <property type="match status" value="1"/>
</dbReference>
<gene>
    <name evidence="2" type="primary">proA_2</name>
    <name evidence="2" type="ORF">NCTC8184_02210</name>
</gene>
<dbReference type="Proteomes" id="UP000268870">
    <property type="component" value="Chromosome"/>
</dbReference>
<sequence>MTYIEILGQNAKKASQSVARLSTASKNEILRDLARNIVADTETILTENARDVAKAKDNGISEIMVDRLRLNKDRIQAIANGIYQVADLADPIGQVVSGYTNLDGLKILKKRVPLGLLQ</sequence>
<dbReference type="PANTHER" id="PTHR11063">
    <property type="entry name" value="GLUTAMATE SEMIALDEHYDE DEHYDROGENASE"/>
    <property type="match status" value="1"/>
</dbReference>
<name>A0AB38VRB7_STRAG</name>